<feature type="region of interest" description="Disordered" evidence="3">
    <location>
        <begin position="1"/>
        <end position="166"/>
    </location>
</feature>
<dbReference type="OrthoDB" id="5783963at2759"/>
<comment type="caution">
    <text evidence="6">The sequence shown here is derived from an EMBL/GenBank/DDBJ whole genome shotgun (WGS) entry which is preliminary data.</text>
</comment>
<dbReference type="GO" id="GO:0000462">
    <property type="term" value="P:maturation of SSU-rRNA from tricistronic rRNA transcript (SSU-rRNA, 5.8S rRNA, LSU-rRNA)"/>
    <property type="evidence" value="ECO:0007669"/>
    <property type="project" value="TreeGrafter"/>
</dbReference>
<evidence type="ECO:0000259" key="4">
    <source>
        <dbReference type="Pfam" id="PF08164"/>
    </source>
</evidence>
<feature type="domain" description="Apoptosis-antagonizing transcription factor C-terminal" evidence="4">
    <location>
        <begin position="345"/>
        <end position="420"/>
    </location>
</feature>
<evidence type="ECO:0000313" key="6">
    <source>
        <dbReference type="EMBL" id="RSH86405.1"/>
    </source>
</evidence>
<dbReference type="EMBL" id="RSCE01000002">
    <property type="protein sequence ID" value="RSH86405.1"/>
    <property type="molecule type" value="Genomic_DNA"/>
</dbReference>
<dbReference type="GO" id="GO:0005730">
    <property type="term" value="C:nucleolus"/>
    <property type="evidence" value="ECO:0007669"/>
    <property type="project" value="TreeGrafter"/>
</dbReference>
<feature type="compositionally biased region" description="Acidic residues" evidence="3">
    <location>
        <begin position="84"/>
        <end position="144"/>
    </location>
</feature>
<protein>
    <recommendedName>
        <fullName evidence="2">Protein BFR2</fullName>
    </recommendedName>
</protein>
<gene>
    <name evidence="6" type="primary">BFR2</name>
    <name evidence="6" type="ORF">EHS24_004655</name>
</gene>
<dbReference type="STRING" id="105984.A0A427Y5N9"/>
<comment type="similarity">
    <text evidence="1">Belongs to the AATF family.</text>
</comment>
<dbReference type="PANTHER" id="PTHR15565">
    <property type="entry name" value="AATF PROTEIN APOPTOSIS ANTAGONIZING TRANSCRIPTION FACTOR"/>
    <property type="match status" value="1"/>
</dbReference>
<evidence type="ECO:0000256" key="2">
    <source>
        <dbReference type="ARBA" id="ARBA00013850"/>
    </source>
</evidence>
<dbReference type="AlphaFoldDB" id="A0A427Y5N9"/>
<feature type="compositionally biased region" description="Basic and acidic residues" evidence="3">
    <location>
        <begin position="7"/>
        <end position="21"/>
    </location>
</feature>
<organism evidence="6 7">
    <name type="scientific">Apiotrichum porosum</name>
    <dbReference type="NCBI Taxonomy" id="105984"/>
    <lineage>
        <taxon>Eukaryota</taxon>
        <taxon>Fungi</taxon>
        <taxon>Dikarya</taxon>
        <taxon>Basidiomycota</taxon>
        <taxon>Agaricomycotina</taxon>
        <taxon>Tremellomycetes</taxon>
        <taxon>Trichosporonales</taxon>
        <taxon>Trichosporonaceae</taxon>
        <taxon>Apiotrichum</taxon>
    </lineage>
</organism>
<dbReference type="Pfam" id="PF08164">
    <property type="entry name" value="TRAUB"/>
    <property type="match status" value="1"/>
</dbReference>
<dbReference type="InterPro" id="IPR025160">
    <property type="entry name" value="AATF"/>
</dbReference>
<sequence length="454" mass="49441">MGISLKDQLRRLEEDAPKSLDPEAAYSSLDSNERPQREAGEGREHYVDVGPSRLRAAAGGDETAQTLLTEKYGGQASSRMKIFDDDDEEDDEEEQGAFGGDDDEDDDDEDEDEEDFDEDDEEEDDEEEDEDDEDDDEEDEEEEDTRPAPSGRALDPMGALRESRLKDIEKGRGIKRQRDLFDTLLTLRITFQKALPASFKVPGDAADIADPEGEVATKRAETLASLASLNEKLFALREAITLPGTEAPATKRRRTSDEADEEGYWAESAADSFALVDAAHTQLVPVLNKWSTKIHAASLQLGKAGGSKFAQATKGAVGVVEAIDASLAQRRDAPKPLLESEEAGYRALLREVIESRQGAGVDLSHLRREKKKKREAERGGSKGRKLRYTVHEKAANFLVPVPLENGWHEEQVDELFSSLFGGVGLAGALSAVAPEAGAAAVGAGLIELGGLKVF</sequence>
<feature type="compositionally biased region" description="Basic and acidic residues" evidence="3">
    <location>
        <begin position="31"/>
        <end position="47"/>
    </location>
</feature>
<reference evidence="6 7" key="1">
    <citation type="submission" date="2018-11" db="EMBL/GenBank/DDBJ databases">
        <title>Genome sequence of Apiotrichum porosum DSM 27194.</title>
        <authorList>
            <person name="Aliyu H."/>
            <person name="Gorte O."/>
            <person name="Ochsenreither K."/>
        </authorList>
    </citation>
    <scope>NUCLEOTIDE SEQUENCE [LARGE SCALE GENOMIC DNA]</scope>
    <source>
        <strain evidence="6 7">DSM 27194</strain>
    </source>
</reference>
<dbReference type="Proteomes" id="UP000279236">
    <property type="component" value="Unassembled WGS sequence"/>
</dbReference>
<dbReference type="RefSeq" id="XP_028479190.1">
    <property type="nucleotide sequence ID" value="XM_028620218.1"/>
</dbReference>
<proteinExistence type="inferred from homology"/>
<name>A0A427Y5N9_9TREE</name>
<evidence type="ECO:0000313" key="7">
    <source>
        <dbReference type="Proteomes" id="UP000279236"/>
    </source>
</evidence>
<evidence type="ECO:0000256" key="1">
    <source>
        <dbReference type="ARBA" id="ARBA00008966"/>
    </source>
</evidence>
<dbReference type="GeneID" id="39589198"/>
<feature type="domain" description="AATF leucine zipper-containing" evidence="5">
    <location>
        <begin position="167"/>
        <end position="293"/>
    </location>
</feature>
<dbReference type="InterPro" id="IPR012617">
    <property type="entry name" value="AATF_C"/>
</dbReference>
<evidence type="ECO:0000259" key="5">
    <source>
        <dbReference type="Pfam" id="PF13339"/>
    </source>
</evidence>
<evidence type="ECO:0000256" key="3">
    <source>
        <dbReference type="SAM" id="MobiDB-lite"/>
    </source>
</evidence>
<accession>A0A427Y5N9</accession>
<keyword evidence="7" id="KW-1185">Reference proteome</keyword>
<dbReference type="InterPro" id="IPR039223">
    <property type="entry name" value="AATF/Bfr2"/>
</dbReference>
<dbReference type="Pfam" id="PF13339">
    <property type="entry name" value="AATF-Che1"/>
    <property type="match status" value="1"/>
</dbReference>
<dbReference type="PANTHER" id="PTHR15565:SF0">
    <property type="entry name" value="PROTEIN AATF"/>
    <property type="match status" value="1"/>
</dbReference>